<comment type="function">
    <text evidence="1 13">Converts 2,5-diamino-6-(ribosylamino)-4(3h)-pyrimidinone 5'-phosphate into 5-amino-6-(ribosylamino)-2,4(1h,3h)-pyrimidinedione 5'-phosphate.</text>
</comment>
<evidence type="ECO:0000256" key="7">
    <source>
        <dbReference type="ARBA" id="ARBA00022723"/>
    </source>
</evidence>
<keyword evidence="12" id="KW-0511">Multifunctional enzyme</keyword>
<dbReference type="NCBIfam" id="TIGR00227">
    <property type="entry name" value="ribD_Cterm"/>
    <property type="match status" value="1"/>
</dbReference>
<feature type="binding site" evidence="15">
    <location>
        <position position="196"/>
    </location>
    <ligand>
        <name>substrate</name>
    </ligand>
</feature>
<evidence type="ECO:0000256" key="1">
    <source>
        <dbReference type="ARBA" id="ARBA00002151"/>
    </source>
</evidence>
<dbReference type="Proteomes" id="UP000000379">
    <property type="component" value="Chromosome"/>
</dbReference>
<dbReference type="FunFam" id="3.40.140.10:FF:000025">
    <property type="entry name" value="Riboflavin biosynthesis protein RibD"/>
    <property type="match status" value="1"/>
</dbReference>
<feature type="binding site" evidence="16">
    <location>
        <position position="87"/>
    </location>
    <ligand>
        <name>Zn(2+)</name>
        <dbReference type="ChEBI" id="CHEBI:29105"/>
        <note>catalytic</note>
    </ligand>
</feature>
<reference evidence="19" key="1">
    <citation type="submission" date="2010-05" db="EMBL/GenBank/DDBJ databases">
        <title>The complete genome of Truepera radiovictris DSM 17093.</title>
        <authorList>
            <consortium name="US DOE Joint Genome Institute (JGI-PGF)"/>
            <person name="Lucas S."/>
            <person name="Copeland A."/>
            <person name="Lapidus A."/>
            <person name="Glavina del Rio T."/>
            <person name="Dalin E."/>
            <person name="Tice H."/>
            <person name="Bruce D."/>
            <person name="Goodwin L."/>
            <person name="Pitluck S."/>
            <person name="Kyrpides N."/>
            <person name="Mavromatis K."/>
            <person name="Ovchinnikova G."/>
            <person name="Munk A.C."/>
            <person name="Detter J.C."/>
            <person name="Han C."/>
            <person name="Tapia R."/>
            <person name="Land M."/>
            <person name="Hauser L."/>
            <person name="Markowitz V."/>
            <person name="Cheng J.-F."/>
            <person name="Hugenholtz P."/>
            <person name="Woyke T."/>
            <person name="Wu D."/>
            <person name="Tindall B."/>
            <person name="Pomrenke H.G."/>
            <person name="Brambilla E."/>
            <person name="Klenk H.-P."/>
            <person name="Eisen J.A."/>
        </authorList>
    </citation>
    <scope>NUCLEOTIDE SEQUENCE [LARGE SCALE GENOMIC DNA]</scope>
    <source>
        <strain evidence="19">DSM 17093 / CIP 108686 / LMG 22925 / RQ-24</strain>
    </source>
</reference>
<keyword evidence="6 13" id="KW-0686">Riboflavin biosynthesis</keyword>
<evidence type="ECO:0000256" key="11">
    <source>
        <dbReference type="ARBA" id="ARBA00023002"/>
    </source>
</evidence>
<organism evidence="18 19">
    <name type="scientific">Truepera radiovictrix (strain DSM 17093 / CIP 108686 / LMG 22925 / RQ-24)</name>
    <dbReference type="NCBI Taxonomy" id="649638"/>
    <lineage>
        <taxon>Bacteria</taxon>
        <taxon>Thermotogati</taxon>
        <taxon>Deinococcota</taxon>
        <taxon>Deinococci</taxon>
        <taxon>Trueperales</taxon>
        <taxon>Trueperaceae</taxon>
        <taxon>Truepera</taxon>
    </lineage>
</organism>
<dbReference type="InterPro" id="IPR002125">
    <property type="entry name" value="CMP_dCMP_dom"/>
</dbReference>
<dbReference type="EC" id="3.5.4.26" evidence="13"/>
<feature type="binding site" evidence="16">
    <location>
        <position position="59"/>
    </location>
    <ligand>
        <name>Zn(2+)</name>
        <dbReference type="ChEBI" id="CHEBI:29105"/>
        <note>catalytic</note>
    </ligand>
</feature>
<dbReference type="GO" id="GO:0050661">
    <property type="term" value="F:NADP binding"/>
    <property type="evidence" value="ECO:0007669"/>
    <property type="project" value="InterPro"/>
</dbReference>
<dbReference type="STRING" id="649638.Trad_0270"/>
<feature type="domain" description="CMP/dCMP-type deaminase" evidence="17">
    <location>
        <begin position="10"/>
        <end position="135"/>
    </location>
</feature>
<dbReference type="InterPro" id="IPR016193">
    <property type="entry name" value="Cytidine_deaminase-like"/>
</dbReference>
<feature type="binding site" evidence="15">
    <location>
        <begin position="310"/>
        <end position="316"/>
    </location>
    <ligand>
        <name>NADP(+)</name>
        <dbReference type="ChEBI" id="CHEBI:58349"/>
    </ligand>
</feature>
<dbReference type="KEGG" id="tra:Trad_0270"/>
<evidence type="ECO:0000259" key="17">
    <source>
        <dbReference type="PROSITE" id="PS51747"/>
    </source>
</evidence>
<dbReference type="InterPro" id="IPR011549">
    <property type="entry name" value="RibD_C"/>
</dbReference>
<dbReference type="InterPro" id="IPR002734">
    <property type="entry name" value="RibDG_C"/>
</dbReference>
<dbReference type="NCBIfam" id="TIGR00326">
    <property type="entry name" value="eubact_ribD"/>
    <property type="match status" value="1"/>
</dbReference>
<dbReference type="RefSeq" id="WP_013176790.1">
    <property type="nucleotide sequence ID" value="NC_014221.1"/>
</dbReference>
<comment type="catalytic activity">
    <reaction evidence="13">
        <text>5-amino-6-(5-phospho-D-ribitylamino)uracil + NADP(+) = 5-amino-6-(5-phospho-D-ribosylamino)uracil + NADPH + H(+)</text>
        <dbReference type="Rhea" id="RHEA:17845"/>
        <dbReference type="ChEBI" id="CHEBI:15378"/>
        <dbReference type="ChEBI" id="CHEBI:57783"/>
        <dbReference type="ChEBI" id="CHEBI:58349"/>
        <dbReference type="ChEBI" id="CHEBI:58421"/>
        <dbReference type="ChEBI" id="CHEBI:58453"/>
        <dbReference type="EC" id="1.1.1.193"/>
    </reaction>
</comment>
<feature type="binding site" evidence="15">
    <location>
        <position position="233"/>
    </location>
    <ligand>
        <name>NADP(+)</name>
        <dbReference type="ChEBI" id="CHEBI:58349"/>
    </ligand>
</feature>
<dbReference type="Pfam" id="PF00383">
    <property type="entry name" value="dCMP_cyt_deam_1"/>
    <property type="match status" value="1"/>
</dbReference>
<dbReference type="Gene3D" id="3.40.140.10">
    <property type="entry name" value="Cytidine Deaminase, domain 2"/>
    <property type="match status" value="1"/>
</dbReference>
<dbReference type="UniPathway" id="UPA00275">
    <property type="reaction ID" value="UER00401"/>
</dbReference>
<dbReference type="GO" id="GO:0008703">
    <property type="term" value="F:5-amino-6-(5-phosphoribosylamino)uracil reductase activity"/>
    <property type="evidence" value="ECO:0007669"/>
    <property type="project" value="UniProtKB-EC"/>
</dbReference>
<feature type="binding site" evidence="15">
    <location>
        <position position="208"/>
    </location>
    <ligand>
        <name>NADP(+)</name>
        <dbReference type="ChEBI" id="CHEBI:58349"/>
    </ligand>
</feature>
<evidence type="ECO:0000256" key="10">
    <source>
        <dbReference type="ARBA" id="ARBA00022857"/>
    </source>
</evidence>
<evidence type="ECO:0000256" key="15">
    <source>
        <dbReference type="PIRSR" id="PIRSR006769-2"/>
    </source>
</evidence>
<dbReference type="PIRSF" id="PIRSF006769">
    <property type="entry name" value="RibD"/>
    <property type="match status" value="1"/>
</dbReference>
<evidence type="ECO:0000256" key="9">
    <source>
        <dbReference type="ARBA" id="ARBA00022833"/>
    </source>
</evidence>
<dbReference type="AlphaFoldDB" id="D7CR10"/>
<dbReference type="PANTHER" id="PTHR38011:SF7">
    <property type="entry name" value="2,5-DIAMINO-6-RIBOSYLAMINO-4(3H)-PYRIMIDINONE 5'-PHOSPHATE REDUCTASE"/>
    <property type="match status" value="1"/>
</dbReference>
<evidence type="ECO:0000256" key="3">
    <source>
        <dbReference type="ARBA" id="ARBA00004910"/>
    </source>
</evidence>
<dbReference type="GO" id="GO:0009231">
    <property type="term" value="P:riboflavin biosynthetic process"/>
    <property type="evidence" value="ECO:0007669"/>
    <property type="project" value="UniProtKB-UniPathway"/>
</dbReference>
<dbReference type="EMBL" id="CP002049">
    <property type="protein sequence ID" value="ADI13410.1"/>
    <property type="molecule type" value="Genomic_DNA"/>
</dbReference>
<evidence type="ECO:0000313" key="19">
    <source>
        <dbReference type="Proteomes" id="UP000000379"/>
    </source>
</evidence>
<feature type="binding site" evidence="15">
    <location>
        <position position="308"/>
    </location>
    <ligand>
        <name>substrate</name>
    </ligand>
</feature>
<dbReference type="CDD" id="cd01284">
    <property type="entry name" value="Riboflavin_deaminase-reductase"/>
    <property type="match status" value="1"/>
</dbReference>
<dbReference type="SUPFAM" id="SSF53597">
    <property type="entry name" value="Dihydrofolate reductase-like"/>
    <property type="match status" value="1"/>
</dbReference>
<protein>
    <recommendedName>
        <fullName evidence="13">Riboflavin biosynthesis protein RibD</fullName>
    </recommendedName>
    <domain>
        <recommendedName>
            <fullName evidence="13">Diaminohydroxyphosphoribosylaminopyrimidine deaminase</fullName>
            <shortName evidence="13">DRAP deaminase</shortName>
            <ecNumber evidence="13">3.5.4.26</ecNumber>
        </recommendedName>
        <alternativeName>
            <fullName evidence="13">Riboflavin-specific deaminase</fullName>
        </alternativeName>
    </domain>
    <domain>
        <recommendedName>
            <fullName evidence="13">5-amino-6-(5-phosphoribosylamino)uracil reductase</fullName>
            <ecNumber evidence="13">1.1.1.193</ecNumber>
        </recommendedName>
        <alternativeName>
            <fullName evidence="13">HTP reductase</fullName>
        </alternativeName>
    </domain>
</protein>
<feature type="binding site" evidence="15">
    <location>
        <position position="219"/>
    </location>
    <ligand>
        <name>substrate</name>
    </ligand>
</feature>
<feature type="binding site" evidence="15">
    <location>
        <position position="166"/>
    </location>
    <ligand>
        <name>NADP(+)</name>
        <dbReference type="ChEBI" id="CHEBI:58349"/>
    </ligand>
</feature>
<proteinExistence type="inferred from homology"/>
<evidence type="ECO:0000256" key="4">
    <source>
        <dbReference type="ARBA" id="ARBA00005259"/>
    </source>
</evidence>
<keyword evidence="11 13" id="KW-0560">Oxidoreductase</keyword>
<feature type="active site" description="Proton donor" evidence="14">
    <location>
        <position position="61"/>
    </location>
</feature>
<feature type="binding site" evidence="15">
    <location>
        <position position="182"/>
    </location>
    <ligand>
        <name>NADP(+)</name>
        <dbReference type="ChEBI" id="CHEBI:58349"/>
    </ligand>
</feature>
<accession>D7CR10</accession>
<feature type="binding site" evidence="15">
    <location>
        <position position="216"/>
    </location>
    <ligand>
        <name>substrate</name>
    </ligand>
</feature>
<dbReference type="PROSITE" id="PS00903">
    <property type="entry name" value="CYT_DCMP_DEAMINASES_1"/>
    <property type="match status" value="1"/>
</dbReference>
<feature type="binding site" evidence="15">
    <location>
        <position position="212"/>
    </location>
    <ligand>
        <name>NADP(+)</name>
        <dbReference type="ChEBI" id="CHEBI:58349"/>
    </ligand>
</feature>
<keyword evidence="7 13" id="KW-0479">Metal-binding</keyword>
<dbReference type="EC" id="1.1.1.193" evidence="13"/>
<evidence type="ECO:0000256" key="14">
    <source>
        <dbReference type="PIRSR" id="PIRSR006769-1"/>
    </source>
</evidence>
<dbReference type="InterPro" id="IPR004794">
    <property type="entry name" value="Eubact_RibD"/>
</dbReference>
<dbReference type="SUPFAM" id="SSF53927">
    <property type="entry name" value="Cytidine deaminase-like"/>
    <property type="match status" value="1"/>
</dbReference>
<comment type="similarity">
    <text evidence="4 13">In the N-terminal section; belongs to the cytidine and deoxycytidylate deaminase family.</text>
</comment>
<dbReference type="GO" id="GO:0008835">
    <property type="term" value="F:diaminohydroxyphosphoribosylaminopyrimidine deaminase activity"/>
    <property type="evidence" value="ECO:0007669"/>
    <property type="project" value="UniProtKB-EC"/>
</dbReference>
<keyword evidence="10 13" id="KW-0521">NADP</keyword>
<gene>
    <name evidence="18" type="ordered locus">Trad_0270</name>
</gene>
<dbReference type="eggNOG" id="COG1985">
    <property type="taxonomic scope" value="Bacteria"/>
</dbReference>
<dbReference type="GO" id="GO:0008270">
    <property type="term" value="F:zinc ion binding"/>
    <property type="evidence" value="ECO:0007669"/>
    <property type="project" value="InterPro"/>
</dbReference>
<feature type="binding site" evidence="15">
    <location>
        <position position="180"/>
    </location>
    <ligand>
        <name>substrate</name>
    </ligand>
</feature>
<evidence type="ECO:0000256" key="12">
    <source>
        <dbReference type="ARBA" id="ARBA00023268"/>
    </source>
</evidence>
<evidence type="ECO:0000256" key="16">
    <source>
        <dbReference type="PIRSR" id="PIRSR006769-3"/>
    </source>
</evidence>
<dbReference type="eggNOG" id="COG0117">
    <property type="taxonomic scope" value="Bacteria"/>
</dbReference>
<dbReference type="InterPro" id="IPR024072">
    <property type="entry name" value="DHFR-like_dom_sf"/>
</dbReference>
<evidence type="ECO:0000313" key="18">
    <source>
        <dbReference type="EMBL" id="ADI13410.1"/>
    </source>
</evidence>
<evidence type="ECO:0000256" key="5">
    <source>
        <dbReference type="ARBA" id="ARBA00007417"/>
    </source>
</evidence>
<keyword evidence="8 13" id="KW-0378">Hydrolase</keyword>
<comment type="pathway">
    <text evidence="2 13">Cofactor biosynthesis; riboflavin biosynthesis; 5-amino-6-(D-ribitylamino)uracil from GTP: step 2/4.</text>
</comment>
<evidence type="ECO:0000256" key="13">
    <source>
        <dbReference type="PIRNR" id="PIRNR006769"/>
    </source>
</evidence>
<dbReference type="Pfam" id="PF01872">
    <property type="entry name" value="RibD_C"/>
    <property type="match status" value="1"/>
</dbReference>
<sequence>MSGAATEPLAEHERYMSRALELAERGRGSTAPNPMVGCVIVRDDEIIGEGWHERAGEAHAEVRALQDARSRGARVRGATLYVTLEPCNHTGRTPPCTEAILEAGVRRVVIAALDPDPRVDGSGVARLQAAGVEVVTGVLAAEAEAQNEVFRTVHLRGRPWVLYKTAMTLDGKIATRTGRSRWITGPAARERVQRWRAHLSAVAVGVNTVLLDDPLLTCRVPGGHTPHKVVFDTVARTPPTAQLFHPDPQGEAARVTLFVTERAPAARVAALRYRGAEVVVLPETRGRADVRSALAHLKEVGVQTLLLEGGGTLAWSFFEVQAVDRVAVFIGPKLLGGGGASPLGGLGVTEMERAITLSGLTTEEVGGDLLVTGRVHYPEPADTPERELAREGA</sequence>
<keyword evidence="19" id="KW-1185">Reference proteome</keyword>
<evidence type="ECO:0000256" key="6">
    <source>
        <dbReference type="ARBA" id="ARBA00022619"/>
    </source>
</evidence>
<dbReference type="InterPro" id="IPR050765">
    <property type="entry name" value="Riboflavin_Biosynth_HTPR"/>
</dbReference>
<dbReference type="PANTHER" id="PTHR38011">
    <property type="entry name" value="DIHYDROFOLATE REDUCTASE FAMILY PROTEIN (AFU_ORTHOLOGUE AFUA_8G06820)"/>
    <property type="match status" value="1"/>
</dbReference>
<evidence type="ECO:0000256" key="2">
    <source>
        <dbReference type="ARBA" id="ARBA00004882"/>
    </source>
</evidence>
<keyword evidence="9 13" id="KW-0862">Zinc</keyword>
<comment type="similarity">
    <text evidence="5 13">In the C-terminal section; belongs to the HTP reductase family.</text>
</comment>
<comment type="cofactor">
    <cofactor evidence="13 16">
        <name>Zn(2+)</name>
        <dbReference type="ChEBI" id="CHEBI:29105"/>
    </cofactor>
    <text evidence="13 16">Binds 1 zinc ion.</text>
</comment>
<name>D7CR10_TRURR</name>
<dbReference type="HOGENOM" id="CLU_036590_1_2_0"/>
<comment type="pathway">
    <text evidence="3 13">Cofactor biosynthesis; riboflavin biosynthesis; 5-amino-6-(D-ribitylamino)uracil from GTP: step 3/4.</text>
</comment>
<evidence type="ECO:0000256" key="8">
    <source>
        <dbReference type="ARBA" id="ARBA00022801"/>
    </source>
</evidence>
<dbReference type="InterPro" id="IPR016192">
    <property type="entry name" value="APOBEC/CMP_deaminase_Zn-bd"/>
</dbReference>
<dbReference type="Gene3D" id="3.40.430.10">
    <property type="entry name" value="Dihydrofolate Reductase, subunit A"/>
    <property type="match status" value="1"/>
</dbReference>
<dbReference type="PROSITE" id="PS51747">
    <property type="entry name" value="CYT_DCMP_DEAMINASES_2"/>
    <property type="match status" value="1"/>
</dbReference>
<reference evidence="18 19" key="2">
    <citation type="journal article" date="2011" name="Stand. Genomic Sci.">
        <title>Complete genome sequence of Truepera radiovictrix type strain (RQ-24).</title>
        <authorList>
            <person name="Ivanova N."/>
            <person name="Rohde C."/>
            <person name="Munk C."/>
            <person name="Nolan M."/>
            <person name="Lucas S."/>
            <person name="Del Rio T.G."/>
            <person name="Tice H."/>
            <person name="Deshpande S."/>
            <person name="Cheng J.F."/>
            <person name="Tapia R."/>
            <person name="Han C."/>
            <person name="Goodwin L."/>
            <person name="Pitluck S."/>
            <person name="Liolios K."/>
            <person name="Mavromatis K."/>
            <person name="Mikhailova N."/>
            <person name="Pati A."/>
            <person name="Chen A."/>
            <person name="Palaniappan K."/>
            <person name="Land M."/>
            <person name="Hauser L."/>
            <person name="Chang Y.J."/>
            <person name="Jeffries C.D."/>
            <person name="Brambilla E."/>
            <person name="Rohde M."/>
            <person name="Goker M."/>
            <person name="Tindall B.J."/>
            <person name="Woyke T."/>
            <person name="Bristow J."/>
            <person name="Eisen J.A."/>
            <person name="Markowitz V."/>
            <person name="Hugenholtz P."/>
            <person name="Kyrpides N.C."/>
            <person name="Klenk H.P."/>
            <person name="Lapidus A."/>
        </authorList>
    </citation>
    <scope>NUCLEOTIDE SEQUENCE [LARGE SCALE GENOMIC DNA]</scope>
    <source>
        <strain evidence="19">DSM 17093 / CIP 108686 / LMG 22925 / RQ-24</strain>
    </source>
</reference>
<comment type="catalytic activity">
    <reaction evidence="13">
        <text>2,5-diamino-6-hydroxy-4-(5-phosphoribosylamino)-pyrimidine + H2O + H(+) = 5-amino-6-(5-phospho-D-ribosylamino)uracil + NH4(+)</text>
        <dbReference type="Rhea" id="RHEA:21868"/>
        <dbReference type="ChEBI" id="CHEBI:15377"/>
        <dbReference type="ChEBI" id="CHEBI:15378"/>
        <dbReference type="ChEBI" id="CHEBI:28938"/>
        <dbReference type="ChEBI" id="CHEBI:58453"/>
        <dbReference type="ChEBI" id="CHEBI:58614"/>
        <dbReference type="EC" id="3.5.4.26"/>
    </reaction>
</comment>
<feature type="binding site" evidence="16">
    <location>
        <position position="96"/>
    </location>
    <ligand>
        <name>Zn(2+)</name>
        <dbReference type="ChEBI" id="CHEBI:29105"/>
        <note>catalytic</note>
    </ligand>
</feature>